<protein>
    <recommendedName>
        <fullName evidence="1">TIM-barrel domain-containing protein</fullName>
    </recommendedName>
</protein>
<dbReference type="EMBL" id="JACMSC010000004">
    <property type="protein sequence ID" value="KAG6524998.1"/>
    <property type="molecule type" value="Genomic_DNA"/>
</dbReference>
<dbReference type="InterPro" id="IPR015813">
    <property type="entry name" value="Pyrv/PenolPyrv_kinase-like_dom"/>
</dbReference>
<sequence length="320" mass="33944">MKRTLKLLDHLKQQIIEGIPIIGAGAGTGISAKFEEAGGVDLIVLYNSGRFRMAGRGSLAGLLPFADANAVVLEMANEVLPVVEGVPVLAGVCATDPFRIMDYFLRQLEATGFFGVQNFPTVGLFDGNFRQNLEETGMGYGLEVEMIHKAHKLGLLTTPYAFNPDESVAMAKAGANIIVAHMGLTTSGSIGAKTAITLDDSVGCVQAIADAAIGINSEIIVLCHGGEAQSRFFRRPSTEYGYHARLRKVTMRDCACSLLADEDAAACEMFSLLLADLVPELDVTGMVHAQPPSMSCGAACAPSADTRCFLELNNVVCPNL</sequence>
<feature type="domain" description="TIM-barrel" evidence="1">
    <location>
        <begin position="7"/>
        <end position="228"/>
    </location>
</feature>
<proteinExistence type="predicted"/>
<dbReference type="PANTHER" id="PTHR31862">
    <property type="entry name" value="UPF0261 DOMAIN PROTEIN (AFU_ORTHOLOGUE AFUA_1G10120)"/>
    <property type="match status" value="1"/>
</dbReference>
<evidence type="ECO:0000259" key="1">
    <source>
        <dbReference type="Pfam" id="PF09370"/>
    </source>
</evidence>
<dbReference type="PANTHER" id="PTHR31862:SF1">
    <property type="entry name" value="UPF0261 DOMAIN PROTEIN (AFU_ORTHOLOGUE AFUA_1G10120)"/>
    <property type="match status" value="1"/>
</dbReference>
<accession>A0A8J5LEW4</accession>
<reference evidence="2 3" key="1">
    <citation type="submission" date="2020-08" db="EMBL/GenBank/DDBJ databases">
        <title>Plant Genome Project.</title>
        <authorList>
            <person name="Zhang R.-G."/>
        </authorList>
    </citation>
    <scope>NUCLEOTIDE SEQUENCE [LARGE SCALE GENOMIC DNA]</scope>
    <source>
        <tissue evidence="2">Rhizome</tissue>
    </source>
</reference>
<organism evidence="2 3">
    <name type="scientific">Zingiber officinale</name>
    <name type="common">Ginger</name>
    <name type="synonym">Amomum zingiber</name>
    <dbReference type="NCBI Taxonomy" id="94328"/>
    <lineage>
        <taxon>Eukaryota</taxon>
        <taxon>Viridiplantae</taxon>
        <taxon>Streptophyta</taxon>
        <taxon>Embryophyta</taxon>
        <taxon>Tracheophyta</taxon>
        <taxon>Spermatophyta</taxon>
        <taxon>Magnoliopsida</taxon>
        <taxon>Liliopsida</taxon>
        <taxon>Zingiberales</taxon>
        <taxon>Zingiberaceae</taxon>
        <taxon>Zingiber</taxon>
    </lineage>
</organism>
<dbReference type="InterPro" id="IPR009215">
    <property type="entry name" value="TIM-br_IGPS-like"/>
</dbReference>
<comment type="caution">
    <text evidence="2">The sequence shown here is derived from an EMBL/GenBank/DDBJ whole genome shotgun (WGS) entry which is preliminary data.</text>
</comment>
<name>A0A8J5LEW4_ZINOF</name>
<evidence type="ECO:0000313" key="2">
    <source>
        <dbReference type="EMBL" id="KAG6524998.1"/>
    </source>
</evidence>
<dbReference type="SUPFAM" id="SSF51621">
    <property type="entry name" value="Phosphoenolpyruvate/pyruvate domain"/>
    <property type="match status" value="1"/>
</dbReference>
<dbReference type="InterPro" id="IPR051353">
    <property type="entry name" value="Tobamovirus_resist_UPF0261"/>
</dbReference>
<dbReference type="AlphaFoldDB" id="A0A8J5LEW4"/>
<dbReference type="InterPro" id="IPR013785">
    <property type="entry name" value="Aldolase_TIM"/>
</dbReference>
<keyword evidence="3" id="KW-1185">Reference proteome</keyword>
<dbReference type="Proteomes" id="UP000734854">
    <property type="component" value="Unassembled WGS sequence"/>
</dbReference>
<evidence type="ECO:0000313" key="3">
    <source>
        <dbReference type="Proteomes" id="UP000734854"/>
    </source>
</evidence>
<gene>
    <name evidence="2" type="ORF">ZIOFF_014950</name>
</gene>
<dbReference type="Gene3D" id="3.20.20.70">
    <property type="entry name" value="Aldolase class I"/>
    <property type="match status" value="1"/>
</dbReference>
<dbReference type="Pfam" id="PF09370">
    <property type="entry name" value="PEP_hydrolase"/>
    <property type="match status" value="1"/>
</dbReference>
<dbReference type="GO" id="GO:0003824">
    <property type="term" value="F:catalytic activity"/>
    <property type="evidence" value="ECO:0007669"/>
    <property type="project" value="InterPro"/>
</dbReference>